<proteinExistence type="predicted"/>
<dbReference type="OrthoDB" id="72630at2"/>
<dbReference type="Proteomes" id="UP000193866">
    <property type="component" value="Unassembled WGS sequence"/>
</dbReference>
<name>A0A1X1Y6Q7_9MYCO</name>
<evidence type="ECO:0008006" key="3">
    <source>
        <dbReference type="Google" id="ProtNLM"/>
    </source>
</evidence>
<dbReference type="EMBL" id="LQPG01000057">
    <property type="protein sequence ID" value="ORW06724.1"/>
    <property type="molecule type" value="Genomic_DNA"/>
</dbReference>
<dbReference type="STRING" id="1108812.AWC16_00850"/>
<dbReference type="SUPFAM" id="SSF55961">
    <property type="entry name" value="Bet v1-like"/>
    <property type="match status" value="1"/>
</dbReference>
<evidence type="ECO:0000313" key="2">
    <source>
        <dbReference type="Proteomes" id="UP000193866"/>
    </source>
</evidence>
<accession>A0A1X1Y6Q7</accession>
<evidence type="ECO:0000313" key="1">
    <source>
        <dbReference type="EMBL" id="ORW06724.1"/>
    </source>
</evidence>
<keyword evidence="2" id="KW-1185">Reference proteome</keyword>
<dbReference type="Gene3D" id="3.30.530.20">
    <property type="match status" value="1"/>
</dbReference>
<protein>
    <recommendedName>
        <fullName evidence="3">Polyketide cyclase / dehydrase and lipid transport</fullName>
    </recommendedName>
</protein>
<organism evidence="1 2">
    <name type="scientific">Mycolicibacter longobardus</name>
    <dbReference type="NCBI Taxonomy" id="1108812"/>
    <lineage>
        <taxon>Bacteria</taxon>
        <taxon>Bacillati</taxon>
        <taxon>Actinomycetota</taxon>
        <taxon>Actinomycetes</taxon>
        <taxon>Mycobacteriales</taxon>
        <taxon>Mycobacteriaceae</taxon>
        <taxon>Mycolicibacter</taxon>
    </lineage>
</organism>
<comment type="caution">
    <text evidence="1">The sequence shown here is derived from an EMBL/GenBank/DDBJ whole genome shotgun (WGS) entry which is preliminary data.</text>
</comment>
<gene>
    <name evidence="1" type="ORF">AWC16_00850</name>
</gene>
<dbReference type="AlphaFoldDB" id="A0A1X1Y6Q7"/>
<sequence>MHNSTVSWWFPSSDWTLTELVPADTATVRNFYTDVANLKLVHPLILTVRKVGPEHWRVQERNPLGPLSFRVWYSTHVHVEANGDVVGESRLFLGVRLHDIVSFESVDGGTQVIERLRIVAPRPLAAYTHREAVKAHEEMLGAMRRHFEQLGEPRHRDELAP</sequence>
<reference evidence="1 2" key="1">
    <citation type="submission" date="2016-01" db="EMBL/GenBank/DDBJ databases">
        <title>The new phylogeny of the genus Mycobacterium.</title>
        <authorList>
            <person name="Tarcisio F."/>
            <person name="Conor M."/>
            <person name="Antonella G."/>
            <person name="Elisabetta G."/>
            <person name="Giulia F.S."/>
            <person name="Sara T."/>
            <person name="Anna F."/>
            <person name="Clotilde B."/>
            <person name="Roberto B."/>
            <person name="Veronica D.S."/>
            <person name="Fabio R."/>
            <person name="Monica P."/>
            <person name="Olivier J."/>
            <person name="Enrico T."/>
            <person name="Nicola S."/>
        </authorList>
    </citation>
    <scope>NUCLEOTIDE SEQUENCE [LARGE SCALE GENOMIC DNA]</scope>
    <source>
        <strain evidence="1 2">DSM 45394</strain>
    </source>
</reference>
<dbReference type="InterPro" id="IPR023393">
    <property type="entry name" value="START-like_dom_sf"/>
</dbReference>